<reference evidence="2 3" key="1">
    <citation type="submission" date="2019-10" db="EMBL/GenBank/DDBJ databases">
        <title>Assembly and Annotation for the nematode Trichostrongylus colubriformis.</title>
        <authorList>
            <person name="Martin J."/>
        </authorList>
    </citation>
    <scope>NUCLEOTIDE SEQUENCE [LARGE SCALE GENOMIC DNA]</scope>
    <source>
        <strain evidence="2">G859</strain>
        <tissue evidence="2">Whole worm</tissue>
    </source>
</reference>
<dbReference type="SUPFAM" id="SSF52058">
    <property type="entry name" value="L domain-like"/>
    <property type="match status" value="1"/>
</dbReference>
<sequence length="222" mass="25748">MEVKGRFGPSKSNRFAIFILLNLLIKKDIRGYNYYPVNESHPFDEKTRSCYHSGDYESFKRKLPRCHHMYGKLIMNDVWSPSLFLPQLTGCIIFNSLPSLRRIIAVYPILQMDTKFCEYEYALIIYGNPNLTRIFFKKEQILLKTPISIPFGTVRVVVCRVRAKRIELDVRAFGSEVVSVRDKETFIRANRHLEKMGLQIKGGHVDIGTNEGLTDLHVDITM</sequence>
<keyword evidence="3" id="KW-1185">Reference proteome</keyword>
<proteinExistence type="predicted"/>
<evidence type="ECO:0000313" key="2">
    <source>
        <dbReference type="EMBL" id="KAK5983124.1"/>
    </source>
</evidence>
<dbReference type="EMBL" id="WIXE01004333">
    <property type="protein sequence ID" value="KAK5983124.1"/>
    <property type="molecule type" value="Genomic_DNA"/>
</dbReference>
<feature type="chain" id="PRO_5042958917" evidence="1">
    <location>
        <begin position="32"/>
        <end position="222"/>
    </location>
</feature>
<organism evidence="2 3">
    <name type="scientific">Trichostrongylus colubriformis</name>
    <name type="common">Black scour worm</name>
    <dbReference type="NCBI Taxonomy" id="6319"/>
    <lineage>
        <taxon>Eukaryota</taxon>
        <taxon>Metazoa</taxon>
        <taxon>Ecdysozoa</taxon>
        <taxon>Nematoda</taxon>
        <taxon>Chromadorea</taxon>
        <taxon>Rhabditida</taxon>
        <taxon>Rhabditina</taxon>
        <taxon>Rhabditomorpha</taxon>
        <taxon>Strongyloidea</taxon>
        <taxon>Trichostrongylidae</taxon>
        <taxon>Trichostrongylus</taxon>
    </lineage>
</organism>
<accession>A0AAN8FT94</accession>
<dbReference type="AlphaFoldDB" id="A0AAN8FT94"/>
<protein>
    <submittedName>
        <fullName evidence="2">Uncharacterized protein</fullName>
    </submittedName>
</protein>
<dbReference type="Proteomes" id="UP001331761">
    <property type="component" value="Unassembled WGS sequence"/>
</dbReference>
<evidence type="ECO:0000313" key="3">
    <source>
        <dbReference type="Proteomes" id="UP001331761"/>
    </source>
</evidence>
<name>A0AAN8FT94_TRICO</name>
<gene>
    <name evidence="2" type="ORF">GCK32_006559</name>
</gene>
<feature type="signal peptide" evidence="1">
    <location>
        <begin position="1"/>
        <end position="31"/>
    </location>
</feature>
<keyword evidence="1" id="KW-0732">Signal</keyword>
<comment type="caution">
    <text evidence="2">The sequence shown here is derived from an EMBL/GenBank/DDBJ whole genome shotgun (WGS) entry which is preliminary data.</text>
</comment>
<evidence type="ECO:0000256" key="1">
    <source>
        <dbReference type="SAM" id="SignalP"/>
    </source>
</evidence>